<keyword evidence="1" id="KW-0812">Transmembrane</keyword>
<organism evidence="2 3">
    <name type="scientific">Lodderomyces elongisporus (strain ATCC 11503 / CBS 2605 / JCM 1781 / NBRC 1676 / NRRL YB-4239)</name>
    <name type="common">Yeast</name>
    <name type="synonym">Saccharomyces elongisporus</name>
    <dbReference type="NCBI Taxonomy" id="379508"/>
    <lineage>
        <taxon>Eukaryota</taxon>
        <taxon>Fungi</taxon>
        <taxon>Dikarya</taxon>
        <taxon>Ascomycota</taxon>
        <taxon>Saccharomycotina</taxon>
        <taxon>Pichiomycetes</taxon>
        <taxon>Debaryomycetaceae</taxon>
        <taxon>Candida/Lodderomyces clade</taxon>
        <taxon>Lodderomyces</taxon>
    </lineage>
</organism>
<dbReference type="STRING" id="379508.A5DYS9"/>
<dbReference type="OMA" id="VMAFMED"/>
<dbReference type="GeneID" id="5233047"/>
<dbReference type="FunCoup" id="A5DYS9">
    <property type="interactions" value="48"/>
</dbReference>
<feature type="transmembrane region" description="Helical" evidence="1">
    <location>
        <begin position="27"/>
        <end position="48"/>
    </location>
</feature>
<dbReference type="GO" id="GO:0070072">
    <property type="term" value="P:vacuolar proton-transporting V-type ATPase complex assembly"/>
    <property type="evidence" value="ECO:0007669"/>
    <property type="project" value="EnsemblFungi"/>
</dbReference>
<dbReference type="VEuPathDB" id="FungiDB:LELG_02516"/>
<dbReference type="HOGENOM" id="CLU_154717_1_0_1"/>
<dbReference type="KEGG" id="lel:PVL30_003354"/>
<evidence type="ECO:0000313" key="3">
    <source>
        <dbReference type="Proteomes" id="UP000001996"/>
    </source>
</evidence>
<protein>
    <submittedName>
        <fullName evidence="2">Vacuolar ATPase assembly integral membrane protein VMA21</fullName>
    </submittedName>
</protein>
<proteinExistence type="predicted"/>
<dbReference type="AlphaFoldDB" id="A5DYS9"/>
<dbReference type="EMBL" id="CH981526">
    <property type="protein sequence ID" value="EDK44337.1"/>
    <property type="molecule type" value="Genomic_DNA"/>
</dbReference>
<keyword evidence="1" id="KW-0472">Membrane</keyword>
<reference evidence="2 3" key="1">
    <citation type="journal article" date="2009" name="Nature">
        <title>Evolution of pathogenicity and sexual reproduction in eight Candida genomes.</title>
        <authorList>
            <person name="Butler G."/>
            <person name="Rasmussen M.D."/>
            <person name="Lin M.F."/>
            <person name="Santos M.A."/>
            <person name="Sakthikumar S."/>
            <person name="Munro C.A."/>
            <person name="Rheinbay E."/>
            <person name="Grabherr M."/>
            <person name="Forche A."/>
            <person name="Reedy J.L."/>
            <person name="Agrafioti I."/>
            <person name="Arnaud M.B."/>
            <person name="Bates S."/>
            <person name="Brown A.J."/>
            <person name="Brunke S."/>
            <person name="Costanzo M.C."/>
            <person name="Fitzpatrick D.A."/>
            <person name="de Groot P.W."/>
            <person name="Harris D."/>
            <person name="Hoyer L.L."/>
            <person name="Hube B."/>
            <person name="Klis F.M."/>
            <person name="Kodira C."/>
            <person name="Lennard N."/>
            <person name="Logue M.E."/>
            <person name="Martin R."/>
            <person name="Neiman A.M."/>
            <person name="Nikolaou E."/>
            <person name="Quail M.A."/>
            <person name="Quinn J."/>
            <person name="Santos M.C."/>
            <person name="Schmitzberger F.F."/>
            <person name="Sherlock G."/>
            <person name="Shah P."/>
            <person name="Silverstein K.A."/>
            <person name="Skrzypek M.S."/>
            <person name="Soll D."/>
            <person name="Staggs R."/>
            <person name="Stansfield I."/>
            <person name="Stumpf M.P."/>
            <person name="Sudbery P.E."/>
            <person name="Srikantha T."/>
            <person name="Zeng Q."/>
            <person name="Berman J."/>
            <person name="Berriman M."/>
            <person name="Heitman J."/>
            <person name="Gow N.A."/>
            <person name="Lorenz M.C."/>
            <person name="Birren B.W."/>
            <person name="Kellis M."/>
            <person name="Cuomo C.A."/>
        </authorList>
    </citation>
    <scope>NUCLEOTIDE SEQUENCE [LARGE SCALE GENOMIC DNA]</scope>
    <source>
        <strain evidence="3">ATCC 11503 / BCRC 21390 / CBS 2605 / JCM 1781 / NBRC 1676 / NRRL YB-4239</strain>
    </source>
</reference>
<keyword evidence="3" id="KW-1185">Reference proteome</keyword>
<name>A5DYS9_LODEL</name>
<evidence type="ECO:0000256" key="1">
    <source>
        <dbReference type="SAM" id="Phobius"/>
    </source>
</evidence>
<sequence length="71" mass="7778">MIFTALMIIFPLTTFFTVQFFTSNSIISGGLSAFAANVVLIGFIVVAFNEDTSQLAPSDELAEKFESKKHL</sequence>
<dbReference type="OrthoDB" id="160405at2759"/>
<keyword evidence="1" id="KW-1133">Transmembrane helix</keyword>
<gene>
    <name evidence="2" type="ORF">LELG_02516</name>
</gene>
<evidence type="ECO:0000313" key="2">
    <source>
        <dbReference type="EMBL" id="EDK44337.1"/>
    </source>
</evidence>
<dbReference type="Proteomes" id="UP000001996">
    <property type="component" value="Unassembled WGS sequence"/>
</dbReference>
<accession>A5DYS9</accession>
<dbReference type="InParanoid" id="A5DYS9"/>
<dbReference type="GO" id="GO:0005789">
    <property type="term" value="C:endoplasmic reticulum membrane"/>
    <property type="evidence" value="ECO:0007669"/>
    <property type="project" value="EnsemblFungi"/>
</dbReference>